<evidence type="ECO:0000313" key="4">
    <source>
        <dbReference type="Proteomes" id="UP001216907"/>
    </source>
</evidence>
<dbReference type="Proteomes" id="UP001216907">
    <property type="component" value="Unassembled WGS sequence"/>
</dbReference>
<dbReference type="InterPro" id="IPR011519">
    <property type="entry name" value="UnbV_ASPIC"/>
</dbReference>
<accession>A0ABT6FBZ5</accession>
<dbReference type="RefSeq" id="WP_277861269.1">
    <property type="nucleotide sequence ID" value="NZ_JARRAG010000002.1"/>
</dbReference>
<dbReference type="Gene3D" id="2.130.10.130">
    <property type="entry name" value="Integrin alpha, N-terminal"/>
    <property type="match status" value="1"/>
</dbReference>
<dbReference type="SUPFAM" id="SSF69318">
    <property type="entry name" value="Integrin alpha N-terminal domain"/>
    <property type="match status" value="2"/>
</dbReference>
<evidence type="ECO:0000256" key="1">
    <source>
        <dbReference type="ARBA" id="ARBA00022729"/>
    </source>
</evidence>
<dbReference type="InterPro" id="IPR013517">
    <property type="entry name" value="FG-GAP"/>
</dbReference>
<dbReference type="Pfam" id="PF13517">
    <property type="entry name" value="FG-GAP_3"/>
    <property type="match status" value="2"/>
</dbReference>
<keyword evidence="1" id="KW-0732">Signal</keyword>
<gene>
    <name evidence="3" type="ORF">PZE19_14115</name>
</gene>
<protein>
    <submittedName>
        <fullName evidence="3">CRTAC1 family protein</fullName>
    </submittedName>
</protein>
<dbReference type="InterPro" id="IPR028994">
    <property type="entry name" value="Integrin_alpha_N"/>
</dbReference>
<sequence>MQHETRWRRRKGVGATLFVGLVAIGALGAGVKVFLPRPAVKAMADRRLPYQKRGVIDTSGFSMITSAVEPWAPTATLAEIREHWVGVGRRAIEKMEREDASGRVMLGSRVVHDVAWATLLQAEGDPVAAGGVLAKARALAEADDALGVKFLPSLVYFQGVAALRRGENDNCVMCRGDSSCILPISKSARHKDPTGSKAAIGFFTELLEKFPDDLEAMWLLNIAHMTLGQYPDGVDPRFRLDLDRYVKTEFDIGRFRDVGQAAGVNRYDQAGGAIMEDFDGDGLLDLFMTSFDPKQAAGFFRNKGDGTFEDRGASAGLAGQYGGLYCVQADYDGDGLMDVFIPRGAWLKTPMRPSLLKNQGGGVFVDATDRAGLAEAMNSNSAAWADYDNDGDVDLFVCEERRTNRLYRNKGDGAFEDATVEVGLADPSRTFCKGACWVDFDNDGDPDLFASFLNGLSQLYRNDGGEFVDATEAMGVRGPMTGFSCWAFDYDNDGWVDVFATCYDRSLGDVVKGLLGRPHGRYPNRLYRNVEGRKFVDETRKAGLDMCFSTMGSNFADFDNDGFLDFYLGTGEPSMATLIPNRMFKNVEGRRFSEVTGSAGVGHLQKGHAVACGDYDRDGDVDLFAQTGGAVDGDRYHNVLFQNPGQGRRSLTIKLVGVKTNRAAIGARIKVVSAGPKPQAVHRTVGSGSSFGANALEQTIGLADAEGAALIEVYWPTSKTTQTFRDVPAGRVIEITEFAADYRTLDGRPQAVALRK</sequence>
<proteinExistence type="predicted"/>
<dbReference type="EMBL" id="JARRAG010000002">
    <property type="protein sequence ID" value="MDG3004918.1"/>
    <property type="molecule type" value="Genomic_DNA"/>
</dbReference>
<evidence type="ECO:0000313" key="3">
    <source>
        <dbReference type="EMBL" id="MDG3004918.1"/>
    </source>
</evidence>
<organism evidence="3 4">
    <name type="scientific">Paludisphaera mucosa</name>
    <dbReference type="NCBI Taxonomy" id="3030827"/>
    <lineage>
        <taxon>Bacteria</taxon>
        <taxon>Pseudomonadati</taxon>
        <taxon>Planctomycetota</taxon>
        <taxon>Planctomycetia</taxon>
        <taxon>Isosphaerales</taxon>
        <taxon>Isosphaeraceae</taxon>
        <taxon>Paludisphaera</taxon>
    </lineage>
</organism>
<dbReference type="PANTHER" id="PTHR16026:SF0">
    <property type="entry name" value="CARTILAGE ACIDIC PROTEIN 1"/>
    <property type="match status" value="1"/>
</dbReference>
<dbReference type="InterPro" id="IPR027039">
    <property type="entry name" value="Crtac1"/>
</dbReference>
<reference evidence="3 4" key="1">
    <citation type="submission" date="2023-03" db="EMBL/GenBank/DDBJ databases">
        <title>Paludisphaera mucosa sp. nov. a novel planctomycete from northern fen.</title>
        <authorList>
            <person name="Ivanova A."/>
        </authorList>
    </citation>
    <scope>NUCLEOTIDE SEQUENCE [LARGE SCALE GENOMIC DNA]</scope>
    <source>
        <strain evidence="3 4">Pla2</strain>
    </source>
</reference>
<evidence type="ECO:0000259" key="2">
    <source>
        <dbReference type="Pfam" id="PF07593"/>
    </source>
</evidence>
<dbReference type="Pfam" id="PF07593">
    <property type="entry name" value="UnbV_ASPIC"/>
    <property type="match status" value="1"/>
</dbReference>
<name>A0ABT6FBZ5_9BACT</name>
<dbReference type="PANTHER" id="PTHR16026">
    <property type="entry name" value="CARTILAGE ACIDIC PROTEIN 1"/>
    <property type="match status" value="1"/>
</dbReference>
<keyword evidence="4" id="KW-1185">Reference proteome</keyword>
<feature type="domain" description="ASPIC/UnbV" evidence="2">
    <location>
        <begin position="664"/>
        <end position="733"/>
    </location>
</feature>
<comment type="caution">
    <text evidence="3">The sequence shown here is derived from an EMBL/GenBank/DDBJ whole genome shotgun (WGS) entry which is preliminary data.</text>
</comment>